<keyword evidence="1" id="KW-0812">Transmembrane</keyword>
<accession>A0AAV3QLB9</accession>
<feature type="transmembrane region" description="Helical" evidence="1">
    <location>
        <begin position="183"/>
        <end position="203"/>
    </location>
</feature>
<dbReference type="PANTHER" id="PTHR37735:SF1">
    <property type="entry name" value="OS08G0567000 PROTEIN"/>
    <property type="match status" value="1"/>
</dbReference>
<proteinExistence type="predicted"/>
<dbReference type="AlphaFoldDB" id="A0AAV3QLB9"/>
<dbReference type="InterPro" id="IPR056696">
    <property type="entry name" value="DUF7794"/>
</dbReference>
<organism evidence="3 4">
    <name type="scientific">Lithospermum erythrorhizon</name>
    <name type="common">Purple gromwell</name>
    <name type="synonym">Lithospermum officinale var. erythrorhizon</name>
    <dbReference type="NCBI Taxonomy" id="34254"/>
    <lineage>
        <taxon>Eukaryota</taxon>
        <taxon>Viridiplantae</taxon>
        <taxon>Streptophyta</taxon>
        <taxon>Embryophyta</taxon>
        <taxon>Tracheophyta</taxon>
        <taxon>Spermatophyta</taxon>
        <taxon>Magnoliopsida</taxon>
        <taxon>eudicotyledons</taxon>
        <taxon>Gunneridae</taxon>
        <taxon>Pentapetalae</taxon>
        <taxon>asterids</taxon>
        <taxon>lamiids</taxon>
        <taxon>Boraginales</taxon>
        <taxon>Boraginaceae</taxon>
        <taxon>Boraginoideae</taxon>
        <taxon>Lithospermeae</taxon>
        <taxon>Lithospermum</taxon>
    </lineage>
</organism>
<name>A0AAV3QLB9_LITER</name>
<keyword evidence="4" id="KW-1185">Reference proteome</keyword>
<evidence type="ECO:0000259" key="2">
    <source>
        <dbReference type="Pfam" id="PF25070"/>
    </source>
</evidence>
<sequence>MMKYHFLSLNEDSECSDRELNDFPTSNPLNGELIIPMADGAHLRFPLTKDAERKFVTSLVSLTSNIQKLIKSHEDTSQSEYMPAELITGKFDGIQALQKVYGTEGTTQQGLELFGATVSKIFELMQTTYKGQIVGVILSTGGSLPDSKNMLMVESTSRTSSRSLKEEVSPLIILEVALVRKSIAWITGIILLIATLLGVHFLLNMPITRDTLLYSNVKLD</sequence>
<feature type="domain" description="DUF7794" evidence="2">
    <location>
        <begin position="9"/>
        <end position="140"/>
    </location>
</feature>
<reference evidence="3 4" key="1">
    <citation type="submission" date="2024-01" db="EMBL/GenBank/DDBJ databases">
        <title>The complete chloroplast genome sequence of Lithospermum erythrorhizon: insights into the phylogenetic relationship among Boraginaceae species and the maternal lineages of purple gromwells.</title>
        <authorList>
            <person name="Okada T."/>
            <person name="Watanabe K."/>
        </authorList>
    </citation>
    <scope>NUCLEOTIDE SEQUENCE [LARGE SCALE GENOMIC DNA]</scope>
</reference>
<dbReference type="Pfam" id="PF25070">
    <property type="entry name" value="DUF7794"/>
    <property type="match status" value="1"/>
</dbReference>
<comment type="caution">
    <text evidence="3">The sequence shown here is derived from an EMBL/GenBank/DDBJ whole genome shotgun (WGS) entry which is preliminary data.</text>
</comment>
<dbReference type="Proteomes" id="UP001454036">
    <property type="component" value="Unassembled WGS sequence"/>
</dbReference>
<dbReference type="GO" id="GO:0012505">
    <property type="term" value="C:endomembrane system"/>
    <property type="evidence" value="ECO:0007669"/>
    <property type="project" value="TreeGrafter"/>
</dbReference>
<dbReference type="EMBL" id="BAABME010005171">
    <property type="protein sequence ID" value="GAA0164845.1"/>
    <property type="molecule type" value="Genomic_DNA"/>
</dbReference>
<dbReference type="PANTHER" id="PTHR37735">
    <property type="entry name" value="OS08G0567000 PROTEIN"/>
    <property type="match status" value="1"/>
</dbReference>
<keyword evidence="1" id="KW-0472">Membrane</keyword>
<keyword evidence="1" id="KW-1133">Transmembrane helix</keyword>
<evidence type="ECO:0000313" key="4">
    <source>
        <dbReference type="Proteomes" id="UP001454036"/>
    </source>
</evidence>
<protein>
    <recommendedName>
        <fullName evidence="2">DUF7794 domain-containing protein</fullName>
    </recommendedName>
</protein>
<evidence type="ECO:0000313" key="3">
    <source>
        <dbReference type="EMBL" id="GAA0164845.1"/>
    </source>
</evidence>
<gene>
    <name evidence="3" type="ORF">LIER_20389</name>
</gene>
<evidence type="ECO:0000256" key="1">
    <source>
        <dbReference type="SAM" id="Phobius"/>
    </source>
</evidence>